<feature type="compositionally biased region" description="Basic and acidic residues" evidence="1">
    <location>
        <begin position="463"/>
        <end position="479"/>
    </location>
</feature>
<feature type="region of interest" description="Disordered" evidence="1">
    <location>
        <begin position="1"/>
        <end position="114"/>
    </location>
</feature>
<comment type="caution">
    <text evidence="3">The sequence shown here is derived from an EMBL/GenBank/DDBJ whole genome shotgun (WGS) entry which is preliminary data.</text>
</comment>
<dbReference type="InterPro" id="IPR001005">
    <property type="entry name" value="SANT/Myb"/>
</dbReference>
<evidence type="ECO:0000259" key="2">
    <source>
        <dbReference type="PROSITE" id="PS51293"/>
    </source>
</evidence>
<name>A0AA38HHZ6_9TREE</name>
<dbReference type="GO" id="GO:0034967">
    <property type="term" value="C:Set3 complex"/>
    <property type="evidence" value="ECO:0007669"/>
    <property type="project" value="TreeGrafter"/>
</dbReference>
<keyword evidence="4" id="KW-1185">Reference proteome</keyword>
<feature type="region of interest" description="Disordered" evidence="1">
    <location>
        <begin position="431"/>
        <end position="573"/>
    </location>
</feature>
<evidence type="ECO:0000313" key="3">
    <source>
        <dbReference type="EMBL" id="KAI9639624.1"/>
    </source>
</evidence>
<dbReference type="InterPro" id="IPR017884">
    <property type="entry name" value="SANT_dom"/>
</dbReference>
<dbReference type="InterPro" id="IPR009057">
    <property type="entry name" value="Homeodomain-like_sf"/>
</dbReference>
<feature type="compositionally biased region" description="Basic residues" evidence="1">
    <location>
        <begin position="499"/>
        <end position="512"/>
    </location>
</feature>
<dbReference type="Gene3D" id="1.10.10.60">
    <property type="entry name" value="Homeodomain-like"/>
    <property type="match status" value="2"/>
</dbReference>
<dbReference type="SMART" id="SM00717">
    <property type="entry name" value="SANT"/>
    <property type="match status" value="2"/>
</dbReference>
<dbReference type="PANTHER" id="PTHR13992">
    <property type="entry name" value="NUCLEAR RECEPTOR CO-REPRESSOR RELATED NCOR"/>
    <property type="match status" value="1"/>
</dbReference>
<feature type="compositionally biased region" description="Polar residues" evidence="1">
    <location>
        <begin position="536"/>
        <end position="545"/>
    </location>
</feature>
<dbReference type="GeneID" id="77725245"/>
<reference evidence="3" key="1">
    <citation type="journal article" date="2022" name="G3 (Bethesda)">
        <title>High quality genome of the basidiomycete yeast Dioszegia hungarica PDD-24b-2 isolated from cloud water.</title>
        <authorList>
            <person name="Jarrige D."/>
            <person name="Haridas S."/>
            <person name="Bleykasten-Grosshans C."/>
            <person name="Joly M."/>
            <person name="Nadalig T."/>
            <person name="Sancelme M."/>
            <person name="Vuilleumier S."/>
            <person name="Grigoriev I.V."/>
            <person name="Amato P."/>
            <person name="Bringel F."/>
        </authorList>
    </citation>
    <scope>NUCLEOTIDE SEQUENCE</scope>
    <source>
        <strain evidence="3">PDD-24b-2</strain>
    </source>
</reference>
<feature type="compositionally biased region" description="Polar residues" evidence="1">
    <location>
        <begin position="81"/>
        <end position="90"/>
    </location>
</feature>
<dbReference type="Proteomes" id="UP001164286">
    <property type="component" value="Unassembled WGS sequence"/>
</dbReference>
<dbReference type="PANTHER" id="PTHR13992:SF39">
    <property type="entry name" value="SMRTER, ISOFORM G"/>
    <property type="match status" value="1"/>
</dbReference>
<evidence type="ECO:0000256" key="1">
    <source>
        <dbReference type="SAM" id="MobiDB-lite"/>
    </source>
</evidence>
<feature type="domain" description="SANT" evidence="2">
    <location>
        <begin position="342"/>
        <end position="393"/>
    </location>
</feature>
<dbReference type="PROSITE" id="PS51293">
    <property type="entry name" value="SANT"/>
    <property type="match status" value="1"/>
</dbReference>
<protein>
    <recommendedName>
        <fullName evidence="2">SANT domain-containing protein</fullName>
    </recommendedName>
</protein>
<dbReference type="Pfam" id="PF00249">
    <property type="entry name" value="Myb_DNA-binding"/>
    <property type="match status" value="2"/>
</dbReference>
<accession>A0AA38HHZ6</accession>
<dbReference type="GO" id="GO:0006357">
    <property type="term" value="P:regulation of transcription by RNA polymerase II"/>
    <property type="evidence" value="ECO:0007669"/>
    <property type="project" value="TreeGrafter"/>
</dbReference>
<proteinExistence type="predicted"/>
<sequence>MDLGGNGHITPPLSTTQPAVSPSLGVIAPSPRPPFSPLLGAAPREPAQRQPTLAERRSVRLPATQGPLSSPFGERVRRDPQPTNASQQDSTDSEVWPRTADADDLQSNYSDDNPVANKEAHFLQAMRSAQRADKGLDVDAIVAWNIAAAPPPSARVDIHLSPRKREKRLREVTWPLDRQQRAVATLVAKQVAREHVRTVERTAALRKEYIMLDEEWKEHCAYLDELMEKRGPPPDSLFAVPNAVPVVTPGPIPMTPIPMTEDLLSSRAIRRRGAGDAVTTEAEFQEILAAMADTAAKDPNYRASKTTAAVPDMLFPEERKLRFEDDNDLVEDPIAFYDFKGIAEPIWTDEERQVFVRRYLNFPKQFGKIAEAIPDKTASDCVLYYYRTKKEVDYKQMLASRRGVTRRKALPIKKGGKSAALLASLDQKKDTVKTTAARAVPTPAKGREELAPPSTTAKRGGKPRMDPRRKVVDVQVEEREAGEEGVSRDASEAPSVSRSKGRISMKGAKRPRISSMSVNQPPTPGAASTIGDDATQAGSTVTTPSELLPPVKRARKSRKSLPTPVHDIPELGEDGLPISTPAVDKAAAAAIAALAGRRGNTSSYWSVEEKKKLKELVAMHQRDFRAIAAGLPGKSERQISNFVQTHAAALGLDPASKPVARSGGMRISALLNDEP</sequence>
<dbReference type="AlphaFoldDB" id="A0AA38HHZ6"/>
<dbReference type="SUPFAM" id="SSF46689">
    <property type="entry name" value="Homeodomain-like"/>
    <property type="match status" value="2"/>
</dbReference>
<organism evidence="3 4">
    <name type="scientific">Dioszegia hungarica</name>
    <dbReference type="NCBI Taxonomy" id="4972"/>
    <lineage>
        <taxon>Eukaryota</taxon>
        <taxon>Fungi</taxon>
        <taxon>Dikarya</taxon>
        <taxon>Basidiomycota</taxon>
        <taxon>Agaricomycotina</taxon>
        <taxon>Tremellomycetes</taxon>
        <taxon>Tremellales</taxon>
        <taxon>Bulleribasidiaceae</taxon>
        <taxon>Dioszegia</taxon>
    </lineage>
</organism>
<dbReference type="CDD" id="cd00167">
    <property type="entry name" value="SANT"/>
    <property type="match status" value="2"/>
</dbReference>
<gene>
    <name evidence="3" type="ORF">MKK02DRAFT_19132</name>
</gene>
<feature type="non-terminal residue" evidence="3">
    <location>
        <position position="675"/>
    </location>
</feature>
<dbReference type="InterPro" id="IPR051571">
    <property type="entry name" value="N-CoR_corepressor"/>
</dbReference>
<dbReference type="EMBL" id="JAKWFO010000001">
    <property type="protein sequence ID" value="KAI9639624.1"/>
    <property type="molecule type" value="Genomic_DNA"/>
</dbReference>
<evidence type="ECO:0000313" key="4">
    <source>
        <dbReference type="Proteomes" id="UP001164286"/>
    </source>
</evidence>
<dbReference type="RefSeq" id="XP_052949401.1">
    <property type="nucleotide sequence ID" value="XM_053086044.1"/>
</dbReference>